<evidence type="ECO:0000313" key="1">
    <source>
        <dbReference type="EMBL" id="KAK1456892.1"/>
    </source>
</evidence>
<sequence length="40" mass="4584">FYILPLLAARAVLDIVSTVLIHDISRYSHCLGRLFITRII</sequence>
<gene>
    <name evidence="1" type="ORF">CMEL01_16249</name>
</gene>
<proteinExistence type="predicted"/>
<dbReference type="EMBL" id="MLGG01000018">
    <property type="protein sequence ID" value="KAK1456892.1"/>
    <property type="molecule type" value="Genomic_DNA"/>
</dbReference>
<accession>A0AAI9UJ06</accession>
<comment type="caution">
    <text evidence="1">The sequence shown here is derived from an EMBL/GenBank/DDBJ whole genome shotgun (WGS) entry which is preliminary data.</text>
</comment>
<dbReference type="Proteomes" id="UP001239795">
    <property type="component" value="Unassembled WGS sequence"/>
</dbReference>
<protein>
    <submittedName>
        <fullName evidence="1">Uncharacterized protein</fullName>
    </submittedName>
</protein>
<keyword evidence="2" id="KW-1185">Reference proteome</keyword>
<name>A0AAI9UJ06_9PEZI</name>
<dbReference type="AlphaFoldDB" id="A0AAI9UJ06"/>
<evidence type="ECO:0000313" key="2">
    <source>
        <dbReference type="Proteomes" id="UP001239795"/>
    </source>
</evidence>
<reference evidence="1 2" key="1">
    <citation type="submission" date="2016-10" db="EMBL/GenBank/DDBJ databases">
        <title>The genome sequence of Colletotrichum fioriniae PJ7.</title>
        <authorList>
            <person name="Baroncelli R."/>
        </authorList>
    </citation>
    <scope>NUCLEOTIDE SEQUENCE [LARGE SCALE GENOMIC DNA]</scope>
    <source>
        <strain evidence="1">Col 31</strain>
    </source>
</reference>
<organism evidence="1 2">
    <name type="scientific">Colletotrichum melonis</name>
    <dbReference type="NCBI Taxonomy" id="1209925"/>
    <lineage>
        <taxon>Eukaryota</taxon>
        <taxon>Fungi</taxon>
        <taxon>Dikarya</taxon>
        <taxon>Ascomycota</taxon>
        <taxon>Pezizomycotina</taxon>
        <taxon>Sordariomycetes</taxon>
        <taxon>Hypocreomycetidae</taxon>
        <taxon>Glomerellales</taxon>
        <taxon>Glomerellaceae</taxon>
        <taxon>Colletotrichum</taxon>
        <taxon>Colletotrichum acutatum species complex</taxon>
    </lineage>
</organism>
<feature type="non-terminal residue" evidence="1">
    <location>
        <position position="1"/>
    </location>
</feature>